<reference evidence="1" key="1">
    <citation type="submission" date="2015-07" db="EMBL/GenBank/DDBJ databases">
        <title>MeaNS - Measles Nucleotide Surveillance Program.</title>
        <authorList>
            <person name="Tran T."/>
            <person name="Druce J."/>
        </authorList>
    </citation>
    <scope>NUCLEOTIDE SEQUENCE</scope>
    <source>
        <strain evidence="1">UCB-OBI-ISO-001</strain>
        <tissue evidence="1">Gonad</tissue>
    </source>
</reference>
<proteinExistence type="predicted"/>
<name>A0A0L8HTC3_OCTBM</name>
<dbReference type="AlphaFoldDB" id="A0A0L8HTC3"/>
<sequence>MSLGVQFYIHHHHHCHYHHHHRHHHHRHHHQCHHHQCHRFHHLCLYLRHAVICWTDLCQHT</sequence>
<evidence type="ECO:0000313" key="1">
    <source>
        <dbReference type="EMBL" id="KOF92449.1"/>
    </source>
</evidence>
<accession>A0A0L8HTC3</accession>
<dbReference type="EMBL" id="KQ417336">
    <property type="protein sequence ID" value="KOF92449.1"/>
    <property type="molecule type" value="Genomic_DNA"/>
</dbReference>
<gene>
    <name evidence="1" type="ORF">OCBIM_22006572mg</name>
</gene>
<protein>
    <submittedName>
        <fullName evidence="1">Uncharacterized protein</fullName>
    </submittedName>
</protein>
<organism evidence="1">
    <name type="scientific">Octopus bimaculoides</name>
    <name type="common">California two-spotted octopus</name>
    <dbReference type="NCBI Taxonomy" id="37653"/>
    <lineage>
        <taxon>Eukaryota</taxon>
        <taxon>Metazoa</taxon>
        <taxon>Spiralia</taxon>
        <taxon>Lophotrochozoa</taxon>
        <taxon>Mollusca</taxon>
        <taxon>Cephalopoda</taxon>
        <taxon>Coleoidea</taxon>
        <taxon>Octopodiformes</taxon>
        <taxon>Octopoda</taxon>
        <taxon>Incirrata</taxon>
        <taxon>Octopodidae</taxon>
        <taxon>Octopus</taxon>
    </lineage>
</organism>
<feature type="non-terminal residue" evidence="1">
    <location>
        <position position="61"/>
    </location>
</feature>